<proteinExistence type="predicted"/>
<accession>A0A0K1REE6</accession>
<dbReference type="GO" id="GO:0046688">
    <property type="term" value="P:response to copper ion"/>
    <property type="evidence" value="ECO:0007669"/>
    <property type="project" value="InterPro"/>
</dbReference>
<gene>
    <name evidence="7" type="ORF">AK829_02740</name>
</gene>
<evidence type="ECO:0000256" key="5">
    <source>
        <dbReference type="SAM" id="SignalP"/>
    </source>
</evidence>
<keyword evidence="8" id="KW-1185">Reference proteome</keyword>
<feature type="transmembrane region" description="Helical" evidence="4">
    <location>
        <begin position="163"/>
        <end position="182"/>
    </location>
</feature>
<feature type="signal peptide" evidence="5">
    <location>
        <begin position="1"/>
        <end position="32"/>
    </location>
</feature>
<evidence type="ECO:0000313" key="7">
    <source>
        <dbReference type="EMBL" id="AKV59805.1"/>
    </source>
</evidence>
<dbReference type="PATRIC" id="fig|156976.3.peg.540"/>
<dbReference type="Proteomes" id="UP000060016">
    <property type="component" value="Chromosome"/>
</dbReference>
<feature type="domain" description="CopC" evidence="6">
    <location>
        <begin position="33"/>
        <end position="130"/>
    </location>
</feature>
<dbReference type="GO" id="GO:0042597">
    <property type="term" value="C:periplasmic space"/>
    <property type="evidence" value="ECO:0007669"/>
    <property type="project" value="InterPro"/>
</dbReference>
<dbReference type="GO" id="GO:0005507">
    <property type="term" value="F:copper ion binding"/>
    <property type="evidence" value="ECO:0007669"/>
    <property type="project" value="InterPro"/>
</dbReference>
<dbReference type="Gene3D" id="2.60.40.1220">
    <property type="match status" value="1"/>
</dbReference>
<sequence>MSSGRGVSRVSKFAAAAVVAGALAASTPAALAHDAVIGGSPADKEVVTAFPTTLELEFSGFPKEGFSTIALSRDVDGKPEVLFSGEPTIEQNFVRLDLPDGLDVEPGNYRIGFQIISSDGHATKGMTTFTFNPTGEPLAEAAESTPDTATETAADEGNSSMRLVLAIVGLLVVAGAAVAALGKLRKGQGQ</sequence>
<dbReference type="SUPFAM" id="SSF81296">
    <property type="entry name" value="E set domains"/>
    <property type="match status" value="1"/>
</dbReference>
<dbReference type="EMBL" id="CP012342">
    <property type="protein sequence ID" value="AKV59805.1"/>
    <property type="molecule type" value="Genomic_DNA"/>
</dbReference>
<feature type="region of interest" description="Disordered" evidence="3">
    <location>
        <begin position="135"/>
        <end position="155"/>
    </location>
</feature>
<keyword evidence="4" id="KW-0812">Transmembrane</keyword>
<evidence type="ECO:0000313" key="8">
    <source>
        <dbReference type="Proteomes" id="UP000060016"/>
    </source>
</evidence>
<dbReference type="InterPro" id="IPR014756">
    <property type="entry name" value="Ig_E-set"/>
</dbReference>
<keyword evidence="4" id="KW-0472">Membrane</keyword>
<feature type="chain" id="PRO_5005468173" description="CopC domain-containing protein" evidence="5">
    <location>
        <begin position="33"/>
        <end position="190"/>
    </location>
</feature>
<evidence type="ECO:0000256" key="4">
    <source>
        <dbReference type="SAM" id="Phobius"/>
    </source>
</evidence>
<feature type="compositionally biased region" description="Low complexity" evidence="3">
    <location>
        <begin position="139"/>
        <end position="155"/>
    </location>
</feature>
<dbReference type="InterPro" id="IPR014755">
    <property type="entry name" value="Cu-Rt/internalin_Ig-like"/>
</dbReference>
<dbReference type="Pfam" id="PF04234">
    <property type="entry name" value="CopC"/>
    <property type="match status" value="1"/>
</dbReference>
<dbReference type="AlphaFoldDB" id="A0A0K1REE6"/>
<evidence type="ECO:0000256" key="1">
    <source>
        <dbReference type="ARBA" id="ARBA00022729"/>
    </source>
</evidence>
<reference evidence="7 8" key="1">
    <citation type="submission" date="2015-08" db="EMBL/GenBank/DDBJ databases">
        <authorList>
            <person name="Babu N.S."/>
            <person name="Beckwith C.J."/>
            <person name="Beseler K.G."/>
            <person name="Brison A."/>
            <person name="Carone J.V."/>
            <person name="Caskin T.P."/>
            <person name="Diamond M."/>
            <person name="Durham M.E."/>
            <person name="Foxe J.M."/>
            <person name="Go M."/>
            <person name="Henderson B.A."/>
            <person name="Jones I.B."/>
            <person name="McGettigan J.A."/>
            <person name="Micheletti S.J."/>
            <person name="Nasrallah M.E."/>
            <person name="Ortiz D."/>
            <person name="Piller C.R."/>
            <person name="Privatt S.R."/>
            <person name="Schneider S.L."/>
            <person name="Sharp S."/>
            <person name="Smith T.C."/>
            <person name="Stanton J.D."/>
            <person name="Ullery H.E."/>
            <person name="Wilson R.J."/>
            <person name="Serrano M.G."/>
            <person name="Buck G."/>
            <person name="Lee V."/>
            <person name="Wang Y."/>
            <person name="Carvalho R."/>
            <person name="Voegtly L."/>
            <person name="Shi R."/>
            <person name="Duckworth R."/>
            <person name="Johnson A."/>
            <person name="Loviza R."/>
            <person name="Walstead R."/>
            <person name="Shah Z."/>
            <person name="Kiflezghi M."/>
            <person name="Wade K."/>
            <person name="Ball S.L."/>
            <person name="Bradley K.W."/>
            <person name="Asai D.J."/>
            <person name="Bowman C.A."/>
            <person name="Russell D.A."/>
            <person name="Pope W.H."/>
            <person name="Jacobs-Sera D."/>
            <person name="Hendrix R.W."/>
            <person name="Hatfull G.F."/>
        </authorList>
    </citation>
    <scope>NUCLEOTIDE SEQUENCE [LARGE SCALE GENOMIC DNA]</scope>
    <source>
        <strain evidence="7 8">PUDD_83A45</strain>
    </source>
</reference>
<name>A0A0K1REE6_9CORY</name>
<keyword evidence="4" id="KW-1133">Transmembrane helix</keyword>
<evidence type="ECO:0000256" key="2">
    <source>
        <dbReference type="ARBA" id="ARBA00023008"/>
    </source>
</evidence>
<keyword evidence="2" id="KW-0186">Copper</keyword>
<protein>
    <recommendedName>
        <fullName evidence="6">CopC domain-containing protein</fullName>
    </recommendedName>
</protein>
<dbReference type="InterPro" id="IPR007348">
    <property type="entry name" value="CopC_dom"/>
</dbReference>
<keyword evidence="1 5" id="KW-0732">Signal</keyword>
<dbReference type="STRING" id="156976.AK829_02740"/>
<evidence type="ECO:0000259" key="6">
    <source>
        <dbReference type="Pfam" id="PF04234"/>
    </source>
</evidence>
<evidence type="ECO:0000256" key="3">
    <source>
        <dbReference type="SAM" id="MobiDB-lite"/>
    </source>
</evidence>
<organism evidence="7 8">
    <name type="scientific">Corynebacterium riegelii</name>
    <dbReference type="NCBI Taxonomy" id="156976"/>
    <lineage>
        <taxon>Bacteria</taxon>
        <taxon>Bacillati</taxon>
        <taxon>Actinomycetota</taxon>
        <taxon>Actinomycetes</taxon>
        <taxon>Mycobacteriales</taxon>
        <taxon>Corynebacteriaceae</taxon>
        <taxon>Corynebacterium</taxon>
    </lineage>
</organism>
<dbReference type="KEGG" id="crie:AK829_02740"/>